<dbReference type="Gene3D" id="3.40.1280.10">
    <property type="match status" value="1"/>
</dbReference>
<name>A0A813K3M1_POLGL</name>
<dbReference type="InterPro" id="IPR004441">
    <property type="entry name" value="rRNA_MeTrfase_TrmH"/>
</dbReference>
<dbReference type="EMBL" id="CAJNNV010024822">
    <property type="protein sequence ID" value="CAE8610723.1"/>
    <property type="molecule type" value="Genomic_DNA"/>
</dbReference>
<dbReference type="GO" id="GO:0008173">
    <property type="term" value="F:RNA methyltransferase activity"/>
    <property type="evidence" value="ECO:0007669"/>
    <property type="project" value="InterPro"/>
</dbReference>
<evidence type="ECO:0000313" key="5">
    <source>
        <dbReference type="EMBL" id="CAE8696118.1"/>
    </source>
</evidence>
<evidence type="ECO:0000259" key="3">
    <source>
        <dbReference type="Pfam" id="PF00588"/>
    </source>
</evidence>
<dbReference type="InterPro" id="IPR029028">
    <property type="entry name" value="Alpha/beta_knot_MTases"/>
</dbReference>
<dbReference type="AlphaFoldDB" id="A0A813K3M1"/>
<keyword evidence="7" id="KW-1185">Reference proteome</keyword>
<evidence type="ECO:0000256" key="2">
    <source>
        <dbReference type="ARBA" id="ARBA00022679"/>
    </source>
</evidence>
<proteinExistence type="predicted"/>
<evidence type="ECO:0000313" key="7">
    <source>
        <dbReference type="Proteomes" id="UP000654075"/>
    </source>
</evidence>
<evidence type="ECO:0000313" key="4">
    <source>
        <dbReference type="EMBL" id="CAE8610723.1"/>
    </source>
</evidence>
<dbReference type="InterPro" id="IPR029026">
    <property type="entry name" value="tRNA_m1G_MTases_N"/>
</dbReference>
<keyword evidence="2" id="KW-0808">Transferase</keyword>
<dbReference type="Proteomes" id="UP000626109">
    <property type="component" value="Unassembled WGS sequence"/>
</dbReference>
<organism evidence="5 6">
    <name type="scientific">Polarella glacialis</name>
    <name type="common">Dinoflagellate</name>
    <dbReference type="NCBI Taxonomy" id="89957"/>
    <lineage>
        <taxon>Eukaryota</taxon>
        <taxon>Sar</taxon>
        <taxon>Alveolata</taxon>
        <taxon>Dinophyceae</taxon>
        <taxon>Suessiales</taxon>
        <taxon>Suessiaceae</taxon>
        <taxon>Polarella</taxon>
    </lineage>
</organism>
<evidence type="ECO:0000313" key="6">
    <source>
        <dbReference type="Proteomes" id="UP000626109"/>
    </source>
</evidence>
<dbReference type="Pfam" id="PF00588">
    <property type="entry name" value="SpoU_methylase"/>
    <property type="match status" value="1"/>
</dbReference>
<accession>A0A813K3M1</accession>
<dbReference type="GO" id="GO:0006396">
    <property type="term" value="P:RNA processing"/>
    <property type="evidence" value="ECO:0007669"/>
    <property type="project" value="InterPro"/>
</dbReference>
<comment type="caution">
    <text evidence="5">The sequence shown here is derived from an EMBL/GenBank/DDBJ whole genome shotgun (WGS) entry which is preliminary data.</text>
</comment>
<dbReference type="GO" id="GO:0005829">
    <property type="term" value="C:cytosol"/>
    <property type="evidence" value="ECO:0007669"/>
    <property type="project" value="TreeGrafter"/>
</dbReference>
<dbReference type="InterPro" id="IPR001537">
    <property type="entry name" value="SpoU_MeTrfase"/>
</dbReference>
<dbReference type="GO" id="GO:0003723">
    <property type="term" value="F:RNA binding"/>
    <property type="evidence" value="ECO:0007669"/>
    <property type="project" value="InterPro"/>
</dbReference>
<dbReference type="PANTHER" id="PTHR46429:SF2">
    <property type="entry name" value="TRNA_RRNA METHYLTRANSFERASE"/>
    <property type="match status" value="1"/>
</dbReference>
<dbReference type="GO" id="GO:0032259">
    <property type="term" value="P:methylation"/>
    <property type="evidence" value="ECO:0007669"/>
    <property type="project" value="UniProtKB-KW"/>
</dbReference>
<dbReference type="EMBL" id="CAJNNW010028445">
    <property type="protein sequence ID" value="CAE8696118.1"/>
    <property type="molecule type" value="Genomic_DNA"/>
</dbReference>
<sequence>MLRSLVRRTVLAGARETQAEFYFKYVMPFSDLQLRTTPPLIILDSVRHAGNVASVLRNCSLFGFKLVVLSLPEAPSKTFLRNCIRHTCVKAHADAEAPSFHLVIDSPPVPELLADLRGRGYQVVGLHPVGGEALWTALGAASGYQNQGSRPLAIVAGAEREGLSPAAVASCTHLASIPAVEPSGVFNVSIAVEVACYEAFRQASFMPFVEVR</sequence>
<feature type="domain" description="tRNA/rRNA methyltransferase SpoU type" evidence="3">
    <location>
        <begin position="40"/>
        <end position="197"/>
    </location>
</feature>
<dbReference type="Proteomes" id="UP000654075">
    <property type="component" value="Unassembled WGS sequence"/>
</dbReference>
<keyword evidence="1" id="KW-0489">Methyltransferase</keyword>
<reference evidence="5" key="1">
    <citation type="submission" date="2021-02" db="EMBL/GenBank/DDBJ databases">
        <authorList>
            <person name="Dougan E. K."/>
            <person name="Rhodes N."/>
            <person name="Thang M."/>
            <person name="Chan C."/>
        </authorList>
    </citation>
    <scope>NUCLEOTIDE SEQUENCE</scope>
</reference>
<dbReference type="SUPFAM" id="SSF75217">
    <property type="entry name" value="alpha/beta knot"/>
    <property type="match status" value="1"/>
</dbReference>
<protein>
    <recommendedName>
        <fullName evidence="3">tRNA/rRNA methyltransferase SpoU type domain-containing protein</fullName>
    </recommendedName>
</protein>
<dbReference type="PANTHER" id="PTHR46429">
    <property type="entry name" value="23S RRNA (GUANOSINE-2'-O-)-METHYLTRANSFERASE RLMB"/>
    <property type="match status" value="1"/>
</dbReference>
<evidence type="ECO:0000256" key="1">
    <source>
        <dbReference type="ARBA" id="ARBA00022603"/>
    </source>
</evidence>
<gene>
    <name evidence="4" type="ORF">PGLA1383_LOCUS28535</name>
    <name evidence="5" type="ORF">PGLA2088_LOCUS29691</name>
</gene>